<proteinExistence type="predicted"/>
<dbReference type="InterPro" id="IPR012712">
    <property type="entry name" value="HpaR/FarR"/>
</dbReference>
<evidence type="ECO:0000313" key="2">
    <source>
        <dbReference type="EMBL" id="UFZ06858.1"/>
    </source>
</evidence>
<sequence length="171" mass="19076">MSETRARGARPTAKRMRQVPMRDFSQSLPMALLRAREAVMRQFRPSLREHGLTEQQWRILRALAAVDAIEVTELARVAFLLGPSLSRILRDLEARGLIQREVDTRDMRRGVLSISTRGMKLIAQVAPGSEAIYASIASRYGVRKLAALQKMLAELEGSLAEFGESEEAGDV</sequence>
<evidence type="ECO:0000313" key="3">
    <source>
        <dbReference type="Proteomes" id="UP001431010"/>
    </source>
</evidence>
<dbReference type="SUPFAM" id="SSF46785">
    <property type="entry name" value="Winged helix' DNA-binding domain"/>
    <property type="match status" value="1"/>
</dbReference>
<dbReference type="Proteomes" id="UP001431010">
    <property type="component" value="Chromosome"/>
</dbReference>
<dbReference type="RefSeq" id="WP_231326313.1">
    <property type="nucleotide sequence ID" value="NZ_CP088156.1"/>
</dbReference>
<dbReference type="InterPro" id="IPR036390">
    <property type="entry name" value="WH_DNA-bd_sf"/>
</dbReference>
<organism evidence="2 3">
    <name type="scientific">Bradyrhizobium ontarionense</name>
    <dbReference type="NCBI Taxonomy" id="2898149"/>
    <lineage>
        <taxon>Bacteria</taxon>
        <taxon>Pseudomonadati</taxon>
        <taxon>Pseudomonadota</taxon>
        <taxon>Alphaproteobacteria</taxon>
        <taxon>Hyphomicrobiales</taxon>
        <taxon>Nitrobacteraceae</taxon>
        <taxon>Bradyrhizobium</taxon>
    </lineage>
</organism>
<name>A0ABY3RJC7_9BRAD</name>
<dbReference type="InterPro" id="IPR000835">
    <property type="entry name" value="HTH_MarR-typ"/>
</dbReference>
<evidence type="ECO:0000259" key="1">
    <source>
        <dbReference type="PROSITE" id="PS50995"/>
    </source>
</evidence>
<accession>A0ABY3RJC7</accession>
<protein>
    <submittedName>
        <fullName evidence="2">Homoprotocatechuate degradation operon regulator HpaR</fullName>
    </submittedName>
</protein>
<dbReference type="PANTHER" id="PTHR33164">
    <property type="entry name" value="TRANSCRIPTIONAL REGULATOR, MARR FAMILY"/>
    <property type="match status" value="1"/>
</dbReference>
<keyword evidence="3" id="KW-1185">Reference proteome</keyword>
<feature type="domain" description="HTH marR-type" evidence="1">
    <location>
        <begin position="25"/>
        <end position="157"/>
    </location>
</feature>
<dbReference type="Pfam" id="PF12802">
    <property type="entry name" value="MarR_2"/>
    <property type="match status" value="1"/>
</dbReference>
<dbReference type="NCBIfam" id="TIGR02337">
    <property type="entry name" value="HpaR"/>
    <property type="match status" value="1"/>
</dbReference>
<dbReference type="InterPro" id="IPR036388">
    <property type="entry name" value="WH-like_DNA-bd_sf"/>
</dbReference>
<dbReference type="PANTHER" id="PTHR33164:SF13">
    <property type="entry name" value="4-HYDROXYPHENYLACETATE CATABOLISM PROTEIN"/>
    <property type="match status" value="1"/>
</dbReference>
<dbReference type="SMART" id="SM00347">
    <property type="entry name" value="HTH_MARR"/>
    <property type="match status" value="1"/>
</dbReference>
<gene>
    <name evidence="2" type="primary">hpaR</name>
    <name evidence="2" type="ORF">LQG66_11375</name>
</gene>
<dbReference type="EMBL" id="CP088156">
    <property type="protein sequence ID" value="UFZ06858.1"/>
    <property type="molecule type" value="Genomic_DNA"/>
</dbReference>
<dbReference type="Gene3D" id="1.10.10.10">
    <property type="entry name" value="Winged helix-like DNA-binding domain superfamily/Winged helix DNA-binding domain"/>
    <property type="match status" value="1"/>
</dbReference>
<reference evidence="2" key="1">
    <citation type="journal article" date="2024" name="Antonie Van Leeuwenhoek">
        <title>Bradyrhizobium ontarionense sp. nov., a novel bacterial symbiont isolated from Aeschynomene indica (Indian jointvetch), harbours photosynthesis, nitrogen fixation and nitrous oxide (N2O) reductase genes.</title>
        <authorList>
            <person name="Bromfield E.S.P."/>
            <person name="Cloutier S."/>
        </authorList>
    </citation>
    <scope>NUCLEOTIDE SEQUENCE</scope>
    <source>
        <strain evidence="2">A19</strain>
    </source>
</reference>
<dbReference type="PROSITE" id="PS50995">
    <property type="entry name" value="HTH_MARR_2"/>
    <property type="match status" value="1"/>
</dbReference>
<dbReference type="InterPro" id="IPR039422">
    <property type="entry name" value="MarR/SlyA-like"/>
</dbReference>